<evidence type="ECO:0000313" key="3">
    <source>
        <dbReference type="Proteomes" id="UP000236379"/>
    </source>
</evidence>
<evidence type="ECO:0008006" key="4">
    <source>
        <dbReference type="Google" id="ProtNLM"/>
    </source>
</evidence>
<feature type="region of interest" description="Disordered" evidence="1">
    <location>
        <begin position="351"/>
        <end position="377"/>
    </location>
</feature>
<accession>A0A2K3UYG6</accession>
<comment type="caution">
    <text evidence="2">The sequence shown here is derived from an EMBL/GenBank/DDBJ whole genome shotgun (WGS) entry which is preliminary data.</text>
</comment>
<evidence type="ECO:0000256" key="1">
    <source>
        <dbReference type="SAM" id="MobiDB-lite"/>
    </source>
</evidence>
<dbReference type="SUPFAM" id="SSF51445">
    <property type="entry name" value="(Trans)glycosidases"/>
    <property type="match status" value="1"/>
</dbReference>
<name>A0A2K3UYG6_9DEIO</name>
<reference evidence="2 3" key="1">
    <citation type="submission" date="2018-01" db="EMBL/GenBank/DDBJ databases">
        <title>Deinococcus koreensis sp. nov., a radiation-resistant bacterium isolated from river water.</title>
        <authorList>
            <person name="Choi A."/>
        </authorList>
    </citation>
    <scope>NUCLEOTIDE SEQUENCE [LARGE SCALE GENOMIC DNA]</scope>
    <source>
        <strain evidence="2 3">SJW1-2</strain>
    </source>
</reference>
<keyword evidence="3" id="KW-1185">Reference proteome</keyword>
<dbReference type="Proteomes" id="UP000236379">
    <property type="component" value="Unassembled WGS sequence"/>
</dbReference>
<proteinExistence type="predicted"/>
<dbReference type="InterPro" id="IPR017853">
    <property type="entry name" value="GH"/>
</dbReference>
<protein>
    <recommendedName>
        <fullName evidence="4">Glycoside hydrolase family 5 domain-containing protein</fullName>
    </recommendedName>
</protein>
<sequence>MLALLGVACAPHERREAQAAALNSPPLRGLAGAYTDPAYLTGLDFGQHSHWLQPWRAFLETVPAAQFLNGVGIGFPTSDGVNPEPVAQMLAKNGFRTVRVEVGWGNINFEDETKLNNAGTLGRILAACRRWKLRPLILLNLHQGVPTPLEMFDRAVLRDAPRGSTRLELDSTAGLVPGRSGLSDLTDYWAAEVLVTAVQGQSVTLSRPLPVALKAGVRVKMATLKYRPFSAPGSADYEQTMAGWRRYVDTVSRFVTASLGTAGQADLGFDLEVYNELTFGAQFLSVNNYYQPPLVKYEEESIWSTLVEATARHMAARPQAFAGVGLGNGFSNTIPWPASSGQPARVGALGKHPYHGPSRFPADEPKGEGLGQRGQPTRAVPTYSSLFPEYYGTALQTETLLRDSAPLKTDIYGTVHGRFGRGPASPVEVWMTEVNLSPEEAGVTDPAAARALKARSAARYFTFFLNKGVGKLHLYSAIDGEGGDTGYSVLQANFVQYVRSNTTYPGNDAPYTSPALSVTRRLTDALKVGLDPGLRQTRPLQVRSLRDGHDHVQFPAVGDQPPLHNREVFTVLPYQVNARRFVIAYYVMTRDLRQTLKPEAYTLELGGLRGEGARISVSDPMTGDAVPVDVQARGPDSLTVGLLATDTPRLLIVEER</sequence>
<organism evidence="2 3">
    <name type="scientific">Deinococcus koreensis</name>
    <dbReference type="NCBI Taxonomy" id="2054903"/>
    <lineage>
        <taxon>Bacteria</taxon>
        <taxon>Thermotogati</taxon>
        <taxon>Deinococcota</taxon>
        <taxon>Deinococci</taxon>
        <taxon>Deinococcales</taxon>
        <taxon>Deinococcaceae</taxon>
        <taxon>Deinococcus</taxon>
    </lineage>
</organism>
<dbReference type="AlphaFoldDB" id="A0A2K3UYG6"/>
<dbReference type="EMBL" id="PPPD01000001">
    <property type="protein sequence ID" value="PNY81571.1"/>
    <property type="molecule type" value="Genomic_DNA"/>
</dbReference>
<gene>
    <name evidence="2" type="ORF">CVO96_09465</name>
</gene>
<evidence type="ECO:0000313" key="2">
    <source>
        <dbReference type="EMBL" id="PNY81571.1"/>
    </source>
</evidence>